<evidence type="ECO:0000256" key="1">
    <source>
        <dbReference type="SAM" id="MobiDB-lite"/>
    </source>
</evidence>
<evidence type="ECO:0000313" key="3">
    <source>
        <dbReference type="EMBL" id="KAF2873851.1"/>
    </source>
</evidence>
<dbReference type="AlphaFoldDB" id="A0A7C8ICN7"/>
<feature type="region of interest" description="Disordered" evidence="1">
    <location>
        <begin position="511"/>
        <end position="554"/>
    </location>
</feature>
<evidence type="ECO:0000313" key="4">
    <source>
        <dbReference type="Proteomes" id="UP000481861"/>
    </source>
</evidence>
<feature type="domain" description="Utp8 beta-propeller" evidence="2">
    <location>
        <begin position="7"/>
        <end position="377"/>
    </location>
</feature>
<dbReference type="EMBL" id="JAADJZ010000007">
    <property type="protein sequence ID" value="KAF2873851.1"/>
    <property type="molecule type" value="Genomic_DNA"/>
</dbReference>
<sequence length="963" mass="105436">MSSDKEIGAPYTLASLPHPLDSISGRTQAAGVYSLSGTKKRKRTEIAVGVDGEGILIYSLQNPQLVTSYALPPQTSFSTAPYSLYRKGTIKRGSRRFTYASVKQSTPRGKPQLVCFLEDTKKDATTDTVKSSYTITNSTDRIIAIDSVPVSAGDSAREPSHDILAFFANGDVICLSSDLEVVRWNANIRSLAPTDILSGAQVEHTTLSTARTVNRGLLRNRADVAAALDPSLEGKSDLLDLTQVLCVIARQSDGGRTLSLFHVQSRSPDLSIAHLPPLNHLLTWPLPSASALSIPDTATSSYSIHSQSGTLHQLVHGTLVSYDLSGTVPKIHSETSIADSHLDSFLRVSPDLLLTVSRESCRLLDVKFNSIQASLSLEPLTASNESKKRKLSEPSFTAGSDVTLGLVTYFAESGLAVGVVNHELIGIQLGEAVTRKRSKTESTLINAIGKGIPPRSSETGHATSGPISTKESQEWQRWQARTAKLNRYASKGKMAKFEELFAAELGIELGPELREENETSTTPLEHNKEKPLTNGVAPAAADSPSEMNDDDPEQTLRKWQLPQVIPDAQRYRHRHHASYALSRIFRFEETQSPEGQIQLLLRIEFFPPNVFEWLLLSGHVTKEAIRRALSGSLPQRLELDLSVSDGDIVKAIVEFDPDLQLLSSILNHGHFLPIGEVVHAIKLLIQSIDDHPKADNLVGLLTNGSALSDNEMDLDFACELEAATHEVDHALSILDHGLVIRSYTLRPALIRLHTFPASIISTTLRSILPRRDLELLIQLLQSELRNGGWTSPYDFIDPEVSRLENAPEDPDDHAVAIIASLLSCTLDAMGPGAWLTAMGGSSLDEATGETIWSLHEDASEALNGFWEARYMRGLLSEFLRYATNVSKSQKPTSKDLQKQGKPFAVDMLSHETLPMLPLGAKVDLGIEKTKSGKGGRKEERSAREIGMLISKRVPKYSFERIEI</sequence>
<gene>
    <name evidence="3" type="ORF">BDV95DRAFT_666869</name>
</gene>
<dbReference type="Pfam" id="PF10395">
    <property type="entry name" value="Utp8_b_propeller"/>
    <property type="match status" value="1"/>
</dbReference>
<dbReference type="InterPro" id="IPR018843">
    <property type="entry name" value="Utp8_b-prop"/>
</dbReference>
<dbReference type="Proteomes" id="UP000481861">
    <property type="component" value="Unassembled WGS sequence"/>
</dbReference>
<keyword evidence="4" id="KW-1185">Reference proteome</keyword>
<feature type="region of interest" description="Disordered" evidence="1">
    <location>
        <begin position="446"/>
        <end position="475"/>
    </location>
</feature>
<dbReference type="OrthoDB" id="5330858at2759"/>
<reference evidence="3 4" key="1">
    <citation type="submission" date="2020-01" db="EMBL/GenBank/DDBJ databases">
        <authorList>
            <consortium name="DOE Joint Genome Institute"/>
            <person name="Haridas S."/>
            <person name="Albert R."/>
            <person name="Binder M."/>
            <person name="Bloem J."/>
            <person name="Labutti K."/>
            <person name="Salamov A."/>
            <person name="Andreopoulos B."/>
            <person name="Baker S.E."/>
            <person name="Barry K."/>
            <person name="Bills G."/>
            <person name="Bluhm B.H."/>
            <person name="Cannon C."/>
            <person name="Castanera R."/>
            <person name="Culley D.E."/>
            <person name="Daum C."/>
            <person name="Ezra D."/>
            <person name="Gonzalez J.B."/>
            <person name="Henrissat B."/>
            <person name="Kuo A."/>
            <person name="Liang C."/>
            <person name="Lipzen A."/>
            <person name="Lutzoni F."/>
            <person name="Magnuson J."/>
            <person name="Mondo S."/>
            <person name="Nolan M."/>
            <person name="Ohm R."/>
            <person name="Pangilinan J."/>
            <person name="Park H.-J.H."/>
            <person name="Ramirez L."/>
            <person name="Alfaro M."/>
            <person name="Sun H."/>
            <person name="Tritt A."/>
            <person name="Yoshinaga Y."/>
            <person name="Zwiers L.-H.L."/>
            <person name="Turgeon B.G."/>
            <person name="Goodwin S.B."/>
            <person name="Spatafora J.W."/>
            <person name="Crous P.W."/>
            <person name="Grigoriev I.V."/>
        </authorList>
    </citation>
    <scope>NUCLEOTIDE SEQUENCE [LARGE SCALE GENOMIC DNA]</scope>
    <source>
        <strain evidence="3 4">CBS 611.86</strain>
    </source>
</reference>
<proteinExistence type="predicted"/>
<name>A0A7C8ICN7_9PLEO</name>
<comment type="caution">
    <text evidence="3">The sequence shown here is derived from an EMBL/GenBank/DDBJ whole genome shotgun (WGS) entry which is preliminary data.</text>
</comment>
<protein>
    <recommendedName>
        <fullName evidence="2">Utp8 beta-propeller domain-containing protein</fullName>
    </recommendedName>
</protein>
<feature type="compositionally biased region" description="Polar residues" evidence="1">
    <location>
        <begin position="456"/>
        <end position="470"/>
    </location>
</feature>
<accession>A0A7C8ICN7</accession>
<organism evidence="3 4">
    <name type="scientific">Massariosphaeria phaeospora</name>
    <dbReference type="NCBI Taxonomy" id="100035"/>
    <lineage>
        <taxon>Eukaryota</taxon>
        <taxon>Fungi</taxon>
        <taxon>Dikarya</taxon>
        <taxon>Ascomycota</taxon>
        <taxon>Pezizomycotina</taxon>
        <taxon>Dothideomycetes</taxon>
        <taxon>Pleosporomycetidae</taxon>
        <taxon>Pleosporales</taxon>
        <taxon>Pleosporales incertae sedis</taxon>
        <taxon>Massariosphaeria</taxon>
    </lineage>
</organism>
<evidence type="ECO:0000259" key="2">
    <source>
        <dbReference type="Pfam" id="PF10395"/>
    </source>
</evidence>